<comment type="caution">
    <text evidence="2">The sequence shown here is derived from an EMBL/GenBank/DDBJ whole genome shotgun (WGS) entry which is preliminary data.</text>
</comment>
<dbReference type="AlphaFoldDB" id="A0A8S9PB53"/>
<dbReference type="Proteomes" id="UP000712600">
    <property type="component" value="Unassembled WGS sequence"/>
</dbReference>
<proteinExistence type="predicted"/>
<organism evidence="2 3">
    <name type="scientific">Brassica cretica</name>
    <name type="common">Mustard</name>
    <dbReference type="NCBI Taxonomy" id="69181"/>
    <lineage>
        <taxon>Eukaryota</taxon>
        <taxon>Viridiplantae</taxon>
        <taxon>Streptophyta</taxon>
        <taxon>Embryophyta</taxon>
        <taxon>Tracheophyta</taxon>
        <taxon>Spermatophyta</taxon>
        <taxon>Magnoliopsida</taxon>
        <taxon>eudicotyledons</taxon>
        <taxon>Gunneridae</taxon>
        <taxon>Pentapetalae</taxon>
        <taxon>rosids</taxon>
        <taxon>malvids</taxon>
        <taxon>Brassicales</taxon>
        <taxon>Brassicaceae</taxon>
        <taxon>Brassiceae</taxon>
        <taxon>Brassica</taxon>
    </lineage>
</organism>
<evidence type="ECO:0000313" key="2">
    <source>
        <dbReference type="EMBL" id="KAF3510542.1"/>
    </source>
</evidence>
<keyword evidence="1" id="KW-0812">Transmembrane</keyword>
<keyword evidence="1" id="KW-0472">Membrane</keyword>
<name>A0A8S9PB53_BRACR</name>
<sequence length="92" mass="10179">MATATTTESTATAIPRFSFIDKNIPSSELSTIKVIRLLCAFFKVNRFTEGIWISTVGFSVVWVLVKLVVTVLQWDSLGCLVNPTVRSSLLEL</sequence>
<keyword evidence="1" id="KW-1133">Transmembrane helix</keyword>
<feature type="transmembrane region" description="Helical" evidence="1">
    <location>
        <begin position="51"/>
        <end position="74"/>
    </location>
</feature>
<evidence type="ECO:0000313" key="3">
    <source>
        <dbReference type="Proteomes" id="UP000712600"/>
    </source>
</evidence>
<dbReference type="EMBL" id="QGKX02001521">
    <property type="protein sequence ID" value="KAF3510542.1"/>
    <property type="molecule type" value="Genomic_DNA"/>
</dbReference>
<evidence type="ECO:0000256" key="1">
    <source>
        <dbReference type="SAM" id="Phobius"/>
    </source>
</evidence>
<reference evidence="2" key="1">
    <citation type="submission" date="2019-12" db="EMBL/GenBank/DDBJ databases">
        <title>Genome sequencing and annotation of Brassica cretica.</title>
        <authorList>
            <person name="Studholme D.J."/>
            <person name="Sarris P."/>
        </authorList>
    </citation>
    <scope>NUCLEOTIDE SEQUENCE</scope>
    <source>
        <strain evidence="2">PFS-109/04</strain>
        <tissue evidence="2">Leaf</tissue>
    </source>
</reference>
<accession>A0A8S9PB53</accession>
<protein>
    <submittedName>
        <fullName evidence="2">Uncharacterized protein</fullName>
    </submittedName>
</protein>
<gene>
    <name evidence="2" type="ORF">F2Q69_00001430</name>
</gene>